<evidence type="ECO:0008006" key="5">
    <source>
        <dbReference type="Google" id="ProtNLM"/>
    </source>
</evidence>
<dbReference type="InterPro" id="IPR000182">
    <property type="entry name" value="GNAT_dom"/>
</dbReference>
<feature type="domain" description="N-acetyltransferase" evidence="2">
    <location>
        <begin position="181"/>
        <end position="341"/>
    </location>
</feature>
<dbReference type="Pfam" id="PF12802">
    <property type="entry name" value="MarR_2"/>
    <property type="match status" value="1"/>
</dbReference>
<protein>
    <recommendedName>
        <fullName evidence="5">N-acetyltransferase domain-containing protein</fullName>
    </recommendedName>
</protein>
<name>A0ABR3Q401_9TREE</name>
<dbReference type="EMBL" id="JBBXJM010000004">
    <property type="protein sequence ID" value="KAL1409186.1"/>
    <property type="molecule type" value="Genomic_DNA"/>
</dbReference>
<dbReference type="Pfam" id="PF00583">
    <property type="entry name" value="Acetyltransf_1"/>
    <property type="match status" value="1"/>
</dbReference>
<dbReference type="InterPro" id="IPR036388">
    <property type="entry name" value="WH-like_DNA-bd_sf"/>
</dbReference>
<dbReference type="InterPro" id="IPR036390">
    <property type="entry name" value="WH_DNA-bd_sf"/>
</dbReference>
<organism evidence="3 4">
    <name type="scientific">Vanrija albida</name>
    <dbReference type="NCBI Taxonomy" id="181172"/>
    <lineage>
        <taxon>Eukaryota</taxon>
        <taxon>Fungi</taxon>
        <taxon>Dikarya</taxon>
        <taxon>Basidiomycota</taxon>
        <taxon>Agaricomycotina</taxon>
        <taxon>Tremellomycetes</taxon>
        <taxon>Trichosporonales</taxon>
        <taxon>Trichosporonaceae</taxon>
        <taxon>Vanrija</taxon>
    </lineage>
</organism>
<dbReference type="Gene3D" id="3.40.630.30">
    <property type="match status" value="1"/>
</dbReference>
<dbReference type="Proteomes" id="UP001565368">
    <property type="component" value="Unassembled WGS sequence"/>
</dbReference>
<dbReference type="InterPro" id="IPR000835">
    <property type="entry name" value="HTH_MarR-typ"/>
</dbReference>
<dbReference type="InterPro" id="IPR039422">
    <property type="entry name" value="MarR/SlyA-like"/>
</dbReference>
<dbReference type="PANTHER" id="PTHR33164">
    <property type="entry name" value="TRANSCRIPTIONAL REGULATOR, MARR FAMILY"/>
    <property type="match status" value="1"/>
</dbReference>
<dbReference type="SMART" id="SM00347">
    <property type="entry name" value="HTH_MARR"/>
    <property type="match status" value="1"/>
</dbReference>
<dbReference type="InterPro" id="IPR016181">
    <property type="entry name" value="Acyl_CoA_acyltransferase"/>
</dbReference>
<dbReference type="PROSITE" id="PS50995">
    <property type="entry name" value="HTH_MARR_2"/>
    <property type="match status" value="1"/>
</dbReference>
<accession>A0ABR3Q401</accession>
<evidence type="ECO:0000259" key="2">
    <source>
        <dbReference type="PROSITE" id="PS51186"/>
    </source>
</evidence>
<proteinExistence type="predicted"/>
<comment type="caution">
    <text evidence="3">The sequence shown here is derived from an EMBL/GenBank/DDBJ whole genome shotgun (WGS) entry which is preliminary data.</text>
</comment>
<dbReference type="SUPFAM" id="SSF46785">
    <property type="entry name" value="Winged helix' DNA-binding domain"/>
    <property type="match status" value="1"/>
</dbReference>
<keyword evidence="4" id="KW-1185">Reference proteome</keyword>
<reference evidence="3 4" key="1">
    <citation type="submission" date="2023-08" db="EMBL/GenBank/DDBJ databases">
        <title>Annotated Genome Sequence of Vanrija albida AlHP1.</title>
        <authorList>
            <person name="Herzog R."/>
        </authorList>
    </citation>
    <scope>NUCLEOTIDE SEQUENCE [LARGE SCALE GENOMIC DNA]</scope>
    <source>
        <strain evidence="3 4">AlHP1</strain>
    </source>
</reference>
<dbReference type="GeneID" id="95987059"/>
<evidence type="ECO:0000313" key="3">
    <source>
        <dbReference type="EMBL" id="KAL1409186.1"/>
    </source>
</evidence>
<dbReference type="SUPFAM" id="SSF55729">
    <property type="entry name" value="Acyl-CoA N-acyltransferases (Nat)"/>
    <property type="match status" value="1"/>
</dbReference>
<evidence type="ECO:0000259" key="1">
    <source>
        <dbReference type="PROSITE" id="PS50995"/>
    </source>
</evidence>
<dbReference type="RefSeq" id="XP_069209130.1">
    <property type="nucleotide sequence ID" value="XM_069354488.1"/>
</dbReference>
<feature type="domain" description="HTH marR-type" evidence="1">
    <location>
        <begin position="1"/>
        <end position="156"/>
    </location>
</feature>
<dbReference type="PROSITE" id="PS51186">
    <property type="entry name" value="GNAT"/>
    <property type="match status" value="1"/>
</dbReference>
<dbReference type="Gene3D" id="1.10.10.10">
    <property type="entry name" value="Winged helix-like DNA-binding domain superfamily/Winged helix DNA-binding domain"/>
    <property type="match status" value="1"/>
</dbReference>
<dbReference type="PANTHER" id="PTHR33164:SF43">
    <property type="entry name" value="HTH-TYPE TRANSCRIPTIONAL REPRESSOR YETL"/>
    <property type="match status" value="1"/>
</dbReference>
<sequence>MTGEPSSSSSSPNGAAAAAPTDAQIHAIRAFNRFYTRRAGVLDPYLKSDMSLTDVRVLYEIHHGSGRITASDIAKTIGHDNGYLSRILKRFEKSGWVSRRPNPADARQSLLALTAAGEEVYAPLQAKSHAEASALVSDLGAADRARVIEAMGTIESLLAGAAEPAAEVAPHNPTPAPAPAVTLRGLLPGDLGWVVQQHGEIYAKEYNWDVRFEALVADIVGGFVKNYDASRERVWIAEVGGERVGSVFLVQGGEPATAKLRLLILGPGARGLGLGGRLVDEAIVFAREAGYDKVELWTHSCLLAARRIYAKRGFELTSTETYDGFGCTGLVGEFYELDLAK</sequence>
<gene>
    <name evidence="3" type="ORF">Q8F55_006016</name>
</gene>
<dbReference type="PRINTS" id="PR00598">
    <property type="entry name" value="HTHMARR"/>
</dbReference>
<evidence type="ECO:0000313" key="4">
    <source>
        <dbReference type="Proteomes" id="UP001565368"/>
    </source>
</evidence>